<protein>
    <submittedName>
        <fullName evidence="1">6848_t:CDS:1</fullName>
    </submittedName>
</protein>
<reference evidence="1" key="1">
    <citation type="submission" date="2021-06" db="EMBL/GenBank/DDBJ databases">
        <authorList>
            <person name="Kallberg Y."/>
            <person name="Tangrot J."/>
            <person name="Rosling A."/>
        </authorList>
    </citation>
    <scope>NUCLEOTIDE SEQUENCE</scope>
    <source>
        <strain evidence="1">IL203A</strain>
    </source>
</reference>
<feature type="non-terminal residue" evidence="1">
    <location>
        <position position="1"/>
    </location>
</feature>
<proteinExistence type="predicted"/>
<keyword evidence="2" id="KW-1185">Reference proteome</keyword>
<feature type="non-terminal residue" evidence="1">
    <location>
        <position position="112"/>
    </location>
</feature>
<dbReference type="Proteomes" id="UP000789702">
    <property type="component" value="Unassembled WGS sequence"/>
</dbReference>
<sequence>LGGTSLINANVALEADERVWKMPIWPDEIKNDMEGIKMGYARAKEMLQPVPYPKHFPELPKLKVLEEQARRLGPEYIENFYRPPITVTFENRVNAAGVRQLKSTLTGNDTTG</sequence>
<organism evidence="1 2">
    <name type="scientific">Dentiscutata heterogama</name>
    <dbReference type="NCBI Taxonomy" id="1316150"/>
    <lineage>
        <taxon>Eukaryota</taxon>
        <taxon>Fungi</taxon>
        <taxon>Fungi incertae sedis</taxon>
        <taxon>Mucoromycota</taxon>
        <taxon>Glomeromycotina</taxon>
        <taxon>Glomeromycetes</taxon>
        <taxon>Diversisporales</taxon>
        <taxon>Gigasporaceae</taxon>
        <taxon>Dentiscutata</taxon>
    </lineage>
</organism>
<comment type="caution">
    <text evidence="1">The sequence shown here is derived from an EMBL/GenBank/DDBJ whole genome shotgun (WGS) entry which is preliminary data.</text>
</comment>
<accession>A0ACA9R3Y8</accession>
<evidence type="ECO:0000313" key="1">
    <source>
        <dbReference type="EMBL" id="CAG8775707.1"/>
    </source>
</evidence>
<dbReference type="EMBL" id="CAJVPU010059653">
    <property type="protein sequence ID" value="CAG8775707.1"/>
    <property type="molecule type" value="Genomic_DNA"/>
</dbReference>
<evidence type="ECO:0000313" key="2">
    <source>
        <dbReference type="Proteomes" id="UP000789702"/>
    </source>
</evidence>
<name>A0ACA9R3Y8_9GLOM</name>
<gene>
    <name evidence="1" type="ORF">DHETER_LOCUS16105</name>
</gene>